<evidence type="ECO:0000313" key="2">
    <source>
        <dbReference type="EMBL" id="PNX66782.1"/>
    </source>
</evidence>
<dbReference type="GO" id="GO:0006260">
    <property type="term" value="P:DNA replication"/>
    <property type="evidence" value="ECO:0007669"/>
    <property type="project" value="InterPro"/>
</dbReference>
<organism evidence="2 3">
    <name type="scientific">Trifolium pratense</name>
    <name type="common">Red clover</name>
    <dbReference type="NCBI Taxonomy" id="57577"/>
    <lineage>
        <taxon>Eukaryota</taxon>
        <taxon>Viridiplantae</taxon>
        <taxon>Streptophyta</taxon>
        <taxon>Embryophyta</taxon>
        <taxon>Tracheophyta</taxon>
        <taxon>Spermatophyta</taxon>
        <taxon>Magnoliopsida</taxon>
        <taxon>eudicotyledons</taxon>
        <taxon>Gunneridae</taxon>
        <taxon>Pentapetalae</taxon>
        <taxon>rosids</taxon>
        <taxon>fabids</taxon>
        <taxon>Fabales</taxon>
        <taxon>Fabaceae</taxon>
        <taxon>Papilionoideae</taxon>
        <taxon>50 kb inversion clade</taxon>
        <taxon>NPAAA clade</taxon>
        <taxon>Hologalegina</taxon>
        <taxon>IRL clade</taxon>
        <taxon>Trifolieae</taxon>
        <taxon>Trifolium</taxon>
    </lineage>
</organism>
<reference evidence="2 3" key="1">
    <citation type="journal article" date="2014" name="Am. J. Bot.">
        <title>Genome assembly and annotation for red clover (Trifolium pratense; Fabaceae).</title>
        <authorList>
            <person name="Istvanek J."/>
            <person name="Jaros M."/>
            <person name="Krenek A."/>
            <person name="Repkova J."/>
        </authorList>
    </citation>
    <scope>NUCLEOTIDE SEQUENCE [LARGE SCALE GENOMIC DNA]</scope>
    <source>
        <strain evidence="3">cv. Tatra</strain>
        <tissue evidence="2">Young leaves</tissue>
    </source>
</reference>
<reference evidence="2 3" key="2">
    <citation type="journal article" date="2017" name="Front. Plant Sci.">
        <title>Gene Classification and Mining of Molecular Markers Useful in Red Clover (Trifolium pratense) Breeding.</title>
        <authorList>
            <person name="Istvanek J."/>
            <person name="Dluhosova J."/>
            <person name="Dluhos P."/>
            <person name="Patkova L."/>
            <person name="Nedelnik J."/>
            <person name="Repkova J."/>
        </authorList>
    </citation>
    <scope>NUCLEOTIDE SEQUENCE [LARGE SCALE GENOMIC DNA]</scope>
    <source>
        <strain evidence="3">cv. Tatra</strain>
        <tissue evidence="2">Young leaves</tissue>
    </source>
</reference>
<dbReference type="STRING" id="57577.A0A2K3KKI6"/>
<accession>A0A2K3KKI6</accession>
<evidence type="ECO:0000313" key="3">
    <source>
        <dbReference type="Proteomes" id="UP000236291"/>
    </source>
</evidence>
<dbReference type="SUPFAM" id="SSF46785">
    <property type="entry name" value="Winged helix' DNA-binding domain"/>
    <property type="match status" value="1"/>
</dbReference>
<protein>
    <submittedName>
        <fullName evidence="2">ATP-dependent DNA helicase q-like 4a-like protein</fullName>
    </submittedName>
</protein>
<gene>
    <name evidence="2" type="ORF">L195_g055277</name>
</gene>
<keyword evidence="2" id="KW-0347">Helicase</keyword>
<dbReference type="Proteomes" id="UP000236291">
    <property type="component" value="Unassembled WGS sequence"/>
</dbReference>
<feature type="domain" description="RQC" evidence="1">
    <location>
        <begin position="1"/>
        <end position="62"/>
    </location>
</feature>
<keyword evidence="2" id="KW-0547">Nucleotide-binding</keyword>
<dbReference type="AlphaFoldDB" id="A0A2K3KKI6"/>
<name>A0A2K3KKI6_TRIPR</name>
<dbReference type="GO" id="GO:0006281">
    <property type="term" value="P:DNA repair"/>
    <property type="evidence" value="ECO:0007669"/>
    <property type="project" value="InterPro"/>
</dbReference>
<dbReference type="ExpressionAtlas" id="A0A2K3KKI6">
    <property type="expression patterns" value="baseline"/>
</dbReference>
<dbReference type="InterPro" id="IPR018982">
    <property type="entry name" value="RQC_domain"/>
</dbReference>
<dbReference type="GO" id="GO:0043138">
    <property type="term" value="F:3'-5' DNA helicase activity"/>
    <property type="evidence" value="ECO:0007669"/>
    <property type="project" value="InterPro"/>
</dbReference>
<sequence length="74" mass="8362">QKVSASHILEVYRGSLSQMVKKHRHETVRLHGAGKHLAKGEASRILHHLVVEDFLAEEVNETKGANAHWLNNFT</sequence>
<keyword evidence="2" id="KW-0378">Hydrolase</keyword>
<dbReference type="Gene3D" id="1.10.10.10">
    <property type="entry name" value="Winged helix-like DNA-binding domain superfamily/Winged helix DNA-binding domain"/>
    <property type="match status" value="1"/>
</dbReference>
<evidence type="ECO:0000259" key="1">
    <source>
        <dbReference type="Pfam" id="PF09382"/>
    </source>
</evidence>
<dbReference type="InterPro" id="IPR036390">
    <property type="entry name" value="WH_DNA-bd_sf"/>
</dbReference>
<feature type="non-terminal residue" evidence="2">
    <location>
        <position position="1"/>
    </location>
</feature>
<dbReference type="EMBL" id="ASHM01100019">
    <property type="protein sequence ID" value="PNX66782.1"/>
    <property type="molecule type" value="Genomic_DNA"/>
</dbReference>
<comment type="caution">
    <text evidence="2">The sequence shown here is derived from an EMBL/GenBank/DDBJ whole genome shotgun (WGS) entry which is preliminary data.</text>
</comment>
<keyword evidence="2" id="KW-0067">ATP-binding</keyword>
<dbReference type="InterPro" id="IPR036388">
    <property type="entry name" value="WH-like_DNA-bd_sf"/>
</dbReference>
<dbReference type="Pfam" id="PF09382">
    <property type="entry name" value="RQC"/>
    <property type="match status" value="1"/>
</dbReference>
<proteinExistence type="predicted"/>